<gene>
    <name evidence="2" type="ORF">ACFQMG_21755</name>
</gene>
<organism evidence="2 3">
    <name type="scientific">Kitasatospora paranensis</name>
    <dbReference type="NCBI Taxonomy" id="258053"/>
    <lineage>
        <taxon>Bacteria</taxon>
        <taxon>Bacillati</taxon>
        <taxon>Actinomycetota</taxon>
        <taxon>Actinomycetes</taxon>
        <taxon>Kitasatosporales</taxon>
        <taxon>Streptomycetaceae</taxon>
        <taxon>Kitasatospora</taxon>
    </lineage>
</organism>
<name>A0ABW2G1H3_9ACTN</name>
<dbReference type="EMBL" id="JBHTAJ010000042">
    <property type="protein sequence ID" value="MFC7182174.1"/>
    <property type="molecule type" value="Genomic_DNA"/>
</dbReference>
<accession>A0ABW2G1H3</accession>
<comment type="caution">
    <text evidence="2">The sequence shown here is derived from an EMBL/GenBank/DDBJ whole genome shotgun (WGS) entry which is preliminary data.</text>
</comment>
<dbReference type="Proteomes" id="UP001596435">
    <property type="component" value="Unassembled WGS sequence"/>
</dbReference>
<dbReference type="SMART" id="SM00347">
    <property type="entry name" value="HTH_MARR"/>
    <property type="match status" value="1"/>
</dbReference>
<protein>
    <submittedName>
        <fullName evidence="2">MarR family winged helix-turn-helix transcriptional regulator</fullName>
    </submittedName>
</protein>
<dbReference type="InterPro" id="IPR052526">
    <property type="entry name" value="HTH-type_Bedaq_tolerance"/>
</dbReference>
<dbReference type="InterPro" id="IPR036390">
    <property type="entry name" value="WH_DNA-bd_sf"/>
</dbReference>
<dbReference type="RefSeq" id="WP_345708050.1">
    <property type="nucleotide sequence ID" value="NZ_BAABKV010000001.1"/>
</dbReference>
<evidence type="ECO:0000259" key="1">
    <source>
        <dbReference type="PROSITE" id="PS50995"/>
    </source>
</evidence>
<dbReference type="PANTHER" id="PTHR39515">
    <property type="entry name" value="CONSERVED PROTEIN"/>
    <property type="match status" value="1"/>
</dbReference>
<evidence type="ECO:0000313" key="3">
    <source>
        <dbReference type="Proteomes" id="UP001596435"/>
    </source>
</evidence>
<sequence length="145" mass="15565">MTSAPDPERIATDLRACLGPLVHRLRRFKPDGELTLSQTSVLVRLDREGPATQSALAAGEGIRPQSMGPIVAALRARGLVARAADPADGRQVLVSLTEAGREGLRGARRERSRRLVLAITGELSPAEQEQLAAALPLLERIAHRI</sequence>
<dbReference type="InterPro" id="IPR000835">
    <property type="entry name" value="HTH_MarR-typ"/>
</dbReference>
<dbReference type="Gene3D" id="1.10.287.100">
    <property type="match status" value="1"/>
</dbReference>
<dbReference type="PROSITE" id="PS50995">
    <property type="entry name" value="HTH_MARR_2"/>
    <property type="match status" value="1"/>
</dbReference>
<keyword evidence="3" id="KW-1185">Reference proteome</keyword>
<dbReference type="Pfam" id="PF01047">
    <property type="entry name" value="MarR"/>
    <property type="match status" value="1"/>
</dbReference>
<evidence type="ECO:0000313" key="2">
    <source>
        <dbReference type="EMBL" id="MFC7182174.1"/>
    </source>
</evidence>
<dbReference type="Gene3D" id="1.10.10.10">
    <property type="entry name" value="Winged helix-like DNA-binding domain superfamily/Winged helix DNA-binding domain"/>
    <property type="match status" value="1"/>
</dbReference>
<dbReference type="InterPro" id="IPR036388">
    <property type="entry name" value="WH-like_DNA-bd_sf"/>
</dbReference>
<proteinExistence type="predicted"/>
<dbReference type="PANTHER" id="PTHR39515:SF2">
    <property type="entry name" value="HTH-TYPE TRANSCRIPTIONAL REGULATOR RV0880"/>
    <property type="match status" value="1"/>
</dbReference>
<feature type="domain" description="HTH marR-type" evidence="1">
    <location>
        <begin position="1"/>
        <end position="140"/>
    </location>
</feature>
<dbReference type="SUPFAM" id="SSF46785">
    <property type="entry name" value="Winged helix' DNA-binding domain"/>
    <property type="match status" value="1"/>
</dbReference>
<reference evidence="3" key="1">
    <citation type="journal article" date="2019" name="Int. J. Syst. Evol. Microbiol.">
        <title>The Global Catalogue of Microorganisms (GCM) 10K type strain sequencing project: providing services to taxonomists for standard genome sequencing and annotation.</title>
        <authorList>
            <consortium name="The Broad Institute Genomics Platform"/>
            <consortium name="The Broad Institute Genome Sequencing Center for Infectious Disease"/>
            <person name="Wu L."/>
            <person name="Ma J."/>
        </authorList>
    </citation>
    <scope>NUCLEOTIDE SEQUENCE [LARGE SCALE GENOMIC DNA]</scope>
    <source>
        <strain evidence="3">CGMCC 1.12859</strain>
    </source>
</reference>